<evidence type="ECO:0000256" key="2">
    <source>
        <dbReference type="SAM" id="Phobius"/>
    </source>
</evidence>
<dbReference type="Proteomes" id="UP000316778">
    <property type="component" value="Unassembled WGS sequence"/>
</dbReference>
<keyword evidence="2" id="KW-0472">Membrane</keyword>
<evidence type="ECO:0000313" key="3">
    <source>
        <dbReference type="EMBL" id="TWI90865.1"/>
    </source>
</evidence>
<accession>A0A562TBD3</accession>
<dbReference type="RefSeq" id="WP_145710046.1">
    <property type="nucleotide sequence ID" value="NZ_BAAAFY010000001.1"/>
</dbReference>
<sequence>MKRSSPIYTIIFFFLALMLGIAYFRQQQRVRKILVQNERLLNENRDLQQSLRSVSGTAQQIAERKEQQQRQQGKFVERRAYYRRNWQQFIAVSTNDYRTGFLGGIKNLELTVRNQTEYPLDNVVVTVQYLRSNGEVFKTERYTISEVPAKGTRSIEAAASRKGMKVQLKLISITSQAMNFCWAYDKPVPAGAPDPYECVK</sequence>
<feature type="coiled-coil region" evidence="1">
    <location>
        <begin position="30"/>
        <end position="57"/>
    </location>
</feature>
<proteinExistence type="predicted"/>
<feature type="transmembrane region" description="Helical" evidence="2">
    <location>
        <begin position="6"/>
        <end position="24"/>
    </location>
</feature>
<comment type="caution">
    <text evidence="3">The sequence shown here is derived from an EMBL/GenBank/DDBJ whole genome shotgun (WGS) entry which is preliminary data.</text>
</comment>
<keyword evidence="2" id="KW-1133">Transmembrane helix</keyword>
<reference evidence="3 4" key="1">
    <citation type="journal article" date="2013" name="Stand. Genomic Sci.">
        <title>Genomic Encyclopedia of Type Strains, Phase I: The one thousand microbial genomes (KMG-I) project.</title>
        <authorList>
            <person name="Kyrpides N.C."/>
            <person name="Woyke T."/>
            <person name="Eisen J.A."/>
            <person name="Garrity G."/>
            <person name="Lilburn T.G."/>
            <person name="Beck B.J."/>
            <person name="Whitman W.B."/>
            <person name="Hugenholtz P."/>
            <person name="Klenk H.P."/>
        </authorList>
    </citation>
    <scope>NUCLEOTIDE SEQUENCE [LARGE SCALE GENOMIC DNA]</scope>
    <source>
        <strain evidence="3 4">DSM 13484</strain>
    </source>
</reference>
<keyword evidence="2" id="KW-0812">Transmembrane</keyword>
<name>A0A562TBD3_CHIJA</name>
<gene>
    <name evidence="3" type="ORF">LX66_0225</name>
</gene>
<evidence type="ECO:0000313" key="4">
    <source>
        <dbReference type="Proteomes" id="UP000316778"/>
    </source>
</evidence>
<dbReference type="OrthoDB" id="663426at2"/>
<keyword evidence="4" id="KW-1185">Reference proteome</keyword>
<dbReference type="AlphaFoldDB" id="A0A562TBD3"/>
<dbReference type="EMBL" id="VLLG01000002">
    <property type="protein sequence ID" value="TWI90865.1"/>
    <property type="molecule type" value="Genomic_DNA"/>
</dbReference>
<protein>
    <submittedName>
        <fullName evidence="3">Uncharacterized protein</fullName>
    </submittedName>
</protein>
<keyword evidence="1" id="KW-0175">Coiled coil</keyword>
<evidence type="ECO:0000256" key="1">
    <source>
        <dbReference type="SAM" id="Coils"/>
    </source>
</evidence>
<organism evidence="3 4">
    <name type="scientific">Chitinophaga japonensis</name>
    <name type="common">Flexibacter japonensis</name>
    <dbReference type="NCBI Taxonomy" id="104662"/>
    <lineage>
        <taxon>Bacteria</taxon>
        <taxon>Pseudomonadati</taxon>
        <taxon>Bacteroidota</taxon>
        <taxon>Chitinophagia</taxon>
        <taxon>Chitinophagales</taxon>
        <taxon>Chitinophagaceae</taxon>
        <taxon>Chitinophaga</taxon>
    </lineage>
</organism>